<keyword evidence="10" id="KW-0677">Repeat</keyword>
<dbReference type="InterPro" id="IPR001314">
    <property type="entry name" value="Peptidase_S1A"/>
</dbReference>
<evidence type="ECO:0000256" key="12">
    <source>
        <dbReference type="ARBA" id="ARBA00022825"/>
    </source>
</evidence>
<dbReference type="SMART" id="SM00020">
    <property type="entry name" value="Tryp_SPc"/>
    <property type="match status" value="1"/>
</dbReference>
<dbReference type="CDD" id="cd00190">
    <property type="entry name" value="Tryp_SPc"/>
    <property type="match status" value="1"/>
</dbReference>
<dbReference type="InterPro" id="IPR000436">
    <property type="entry name" value="Sushi_SCR_CCP_dom"/>
</dbReference>
<keyword evidence="13" id="KW-0391">Immunity</keyword>
<name>A0A6P3WA90_CLUHA</name>
<evidence type="ECO:0000256" key="3">
    <source>
        <dbReference type="ARBA" id="ARBA00004241"/>
    </source>
</evidence>
<dbReference type="Gene3D" id="3.40.50.410">
    <property type="entry name" value="von Willebrand factor, type A domain"/>
    <property type="match status" value="1"/>
</dbReference>
<dbReference type="InterPro" id="IPR002035">
    <property type="entry name" value="VWF_A"/>
</dbReference>
<proteinExistence type="predicted"/>
<dbReference type="InterPro" id="IPR035976">
    <property type="entry name" value="Sushi/SCR/CCP_sf"/>
</dbReference>
<dbReference type="InterPro" id="IPR001254">
    <property type="entry name" value="Trypsin_dom"/>
</dbReference>
<dbReference type="GO" id="GO:0070062">
    <property type="term" value="C:extracellular exosome"/>
    <property type="evidence" value="ECO:0007669"/>
    <property type="project" value="TreeGrafter"/>
</dbReference>
<dbReference type="Pfam" id="PF00092">
    <property type="entry name" value="VWA"/>
    <property type="match status" value="1"/>
</dbReference>
<keyword evidence="8" id="KW-0645">Protease</keyword>
<keyword evidence="11" id="KW-0378">Hydrolase</keyword>
<dbReference type="PANTHER" id="PTHR46393:SF8">
    <property type="entry name" value="COMPLEMENT C2"/>
    <property type="match status" value="1"/>
</dbReference>
<keyword evidence="9 19" id="KW-0732">Signal</keyword>
<keyword evidence="12" id="KW-0720">Serine protease</keyword>
<dbReference type="OrthoDB" id="6127264at2759"/>
<dbReference type="CDD" id="cd00033">
    <property type="entry name" value="CCP"/>
    <property type="match status" value="4"/>
</dbReference>
<evidence type="ECO:0000256" key="16">
    <source>
        <dbReference type="ARBA" id="ARBA00029636"/>
    </source>
</evidence>
<evidence type="ECO:0000256" key="7">
    <source>
        <dbReference type="ARBA" id="ARBA00022659"/>
    </source>
</evidence>
<evidence type="ECO:0000256" key="8">
    <source>
        <dbReference type="ARBA" id="ARBA00022670"/>
    </source>
</evidence>
<evidence type="ECO:0000313" key="24">
    <source>
        <dbReference type="RefSeq" id="XP_012693398.2"/>
    </source>
</evidence>
<keyword evidence="6" id="KW-0399">Innate immunity</keyword>
<dbReference type="GeneID" id="105909325"/>
<evidence type="ECO:0000256" key="2">
    <source>
        <dbReference type="ARBA" id="ARBA00001946"/>
    </source>
</evidence>
<feature type="disulfide bond" evidence="18">
    <location>
        <begin position="260"/>
        <end position="287"/>
    </location>
</feature>
<dbReference type="GO" id="GO:0045087">
    <property type="term" value="P:innate immune response"/>
    <property type="evidence" value="ECO:0007669"/>
    <property type="project" value="UniProtKB-KW"/>
</dbReference>
<dbReference type="AlphaFoldDB" id="A0A6P3WA90"/>
<evidence type="ECO:0000256" key="18">
    <source>
        <dbReference type="PROSITE-ProRule" id="PRU00302"/>
    </source>
</evidence>
<feature type="active site" description="Charge relay system" evidence="17">
    <location>
        <position position="644"/>
    </location>
</feature>
<feature type="signal peptide" evidence="19">
    <location>
        <begin position="1"/>
        <end position="16"/>
    </location>
</feature>
<comment type="subcellular location">
    <subcellularLocation>
        <location evidence="3">Cell surface</location>
    </subcellularLocation>
    <subcellularLocation>
        <location evidence="4">Secreted</location>
    </subcellularLocation>
</comment>
<gene>
    <name evidence="24" type="primary">si:ch1073-280e3.1</name>
</gene>
<dbReference type="PANTHER" id="PTHR46393">
    <property type="entry name" value="SUSHI DOMAIN-CONTAINING PROTEIN"/>
    <property type="match status" value="1"/>
</dbReference>
<dbReference type="InterPro" id="IPR009003">
    <property type="entry name" value="Peptidase_S1_PA"/>
</dbReference>
<dbReference type="GO" id="GO:0009617">
    <property type="term" value="P:response to bacterium"/>
    <property type="evidence" value="ECO:0007669"/>
    <property type="project" value="TreeGrafter"/>
</dbReference>
<dbReference type="GO" id="GO:0006956">
    <property type="term" value="P:complement activation"/>
    <property type="evidence" value="ECO:0007669"/>
    <property type="project" value="InterPro"/>
</dbReference>
<dbReference type="PROSITE" id="PS50234">
    <property type="entry name" value="VWFA"/>
    <property type="match status" value="1"/>
</dbReference>
<evidence type="ECO:0000256" key="4">
    <source>
        <dbReference type="ARBA" id="ARBA00004613"/>
    </source>
</evidence>
<evidence type="ECO:0000256" key="19">
    <source>
        <dbReference type="SAM" id="SignalP"/>
    </source>
</evidence>
<evidence type="ECO:0000259" key="22">
    <source>
        <dbReference type="PROSITE" id="PS50923"/>
    </source>
</evidence>
<dbReference type="Pfam" id="PF00084">
    <property type="entry name" value="Sushi"/>
    <property type="match status" value="3"/>
</dbReference>
<dbReference type="PRINTS" id="PR00722">
    <property type="entry name" value="CHYMOTRYPSIN"/>
</dbReference>
<dbReference type="GO" id="GO:0004252">
    <property type="term" value="F:serine-type endopeptidase activity"/>
    <property type="evidence" value="ECO:0007669"/>
    <property type="project" value="InterPro"/>
</dbReference>
<dbReference type="InterPro" id="IPR043504">
    <property type="entry name" value="Peptidase_S1_PA_chymotrypsin"/>
</dbReference>
<evidence type="ECO:0000259" key="21">
    <source>
        <dbReference type="PROSITE" id="PS50240"/>
    </source>
</evidence>
<keyword evidence="5" id="KW-0964">Secreted</keyword>
<dbReference type="SMART" id="SM00032">
    <property type="entry name" value="CCP"/>
    <property type="match status" value="4"/>
</dbReference>
<dbReference type="Proteomes" id="UP000515152">
    <property type="component" value="Chromosome 9"/>
</dbReference>
<dbReference type="PROSITE" id="PS00134">
    <property type="entry name" value="TRYPSIN_HIS"/>
    <property type="match status" value="1"/>
</dbReference>
<dbReference type="GO" id="GO:0009986">
    <property type="term" value="C:cell surface"/>
    <property type="evidence" value="ECO:0007669"/>
    <property type="project" value="UniProtKB-SubCell"/>
</dbReference>
<evidence type="ECO:0000256" key="9">
    <source>
        <dbReference type="ARBA" id="ARBA00022729"/>
    </source>
</evidence>
<dbReference type="GO" id="GO:0006508">
    <property type="term" value="P:proteolysis"/>
    <property type="evidence" value="ECO:0007669"/>
    <property type="project" value="UniProtKB-KW"/>
</dbReference>
<dbReference type="InterPro" id="IPR018114">
    <property type="entry name" value="TRYPSIN_HIS"/>
</dbReference>
<feature type="domain" description="Sushi" evidence="22">
    <location>
        <begin position="232"/>
        <end position="289"/>
    </location>
</feature>
<evidence type="ECO:0000256" key="1">
    <source>
        <dbReference type="ARBA" id="ARBA00001936"/>
    </source>
</evidence>
<dbReference type="Pfam" id="PF00089">
    <property type="entry name" value="Trypsin"/>
    <property type="match status" value="1"/>
</dbReference>
<feature type="disulfide bond" evidence="18">
    <location>
        <begin position="200"/>
        <end position="227"/>
    </location>
</feature>
<feature type="domain" description="VWFA" evidence="20">
    <location>
        <begin position="337"/>
        <end position="533"/>
    </location>
</feature>
<evidence type="ECO:0000313" key="23">
    <source>
        <dbReference type="Proteomes" id="UP000515152"/>
    </source>
</evidence>
<comment type="cofactor">
    <cofactor evidence="1">
        <name>Mn(2+)</name>
        <dbReference type="ChEBI" id="CHEBI:29035"/>
    </cofactor>
</comment>
<dbReference type="SUPFAM" id="SSF53300">
    <property type="entry name" value="vWA-like"/>
    <property type="match status" value="1"/>
</dbReference>
<keyword evidence="14 18" id="KW-1015">Disulfide bond</keyword>
<dbReference type="SUPFAM" id="SSF50494">
    <property type="entry name" value="Trypsin-like serine proteases"/>
    <property type="match status" value="1"/>
</dbReference>
<evidence type="ECO:0000256" key="17">
    <source>
        <dbReference type="PIRSR" id="PIRSR001154-1"/>
    </source>
</evidence>
<accession>A0A6P3WA90</accession>
<evidence type="ECO:0000256" key="10">
    <source>
        <dbReference type="ARBA" id="ARBA00022737"/>
    </source>
</evidence>
<protein>
    <recommendedName>
        <fullName evidence="16">C3/C5 convertase</fullName>
    </recommendedName>
</protein>
<evidence type="ECO:0000259" key="20">
    <source>
        <dbReference type="PROSITE" id="PS50234"/>
    </source>
</evidence>
<evidence type="ECO:0000256" key="5">
    <source>
        <dbReference type="ARBA" id="ARBA00022525"/>
    </source>
</evidence>
<dbReference type="PIRSF" id="PIRSF001154">
    <property type="entry name" value="Compl_C2_B"/>
    <property type="match status" value="1"/>
</dbReference>
<evidence type="ECO:0000256" key="15">
    <source>
        <dbReference type="ARBA" id="ARBA00023180"/>
    </source>
</evidence>
<organism evidence="23 24">
    <name type="scientific">Clupea harengus</name>
    <name type="common">Atlantic herring</name>
    <dbReference type="NCBI Taxonomy" id="7950"/>
    <lineage>
        <taxon>Eukaryota</taxon>
        <taxon>Metazoa</taxon>
        <taxon>Chordata</taxon>
        <taxon>Craniata</taxon>
        <taxon>Vertebrata</taxon>
        <taxon>Euteleostomi</taxon>
        <taxon>Actinopterygii</taxon>
        <taxon>Neopterygii</taxon>
        <taxon>Teleostei</taxon>
        <taxon>Clupei</taxon>
        <taxon>Clupeiformes</taxon>
        <taxon>Clupeoidei</taxon>
        <taxon>Clupeidae</taxon>
        <taxon>Clupea</taxon>
    </lineage>
</organism>
<dbReference type="InterPro" id="IPR011360">
    <property type="entry name" value="Compl_C2_B"/>
</dbReference>
<feature type="active site" description="Charge relay system" evidence="17">
    <location>
        <position position="587"/>
    </location>
</feature>
<feature type="chain" id="PRO_5027580626" description="C3/C5 convertase" evidence="19">
    <location>
        <begin position="17"/>
        <end position="836"/>
    </location>
</feature>
<evidence type="ECO:0000256" key="6">
    <source>
        <dbReference type="ARBA" id="ARBA00022588"/>
    </source>
</evidence>
<dbReference type="PROSITE" id="PS50240">
    <property type="entry name" value="TRYPSIN_DOM"/>
    <property type="match status" value="1"/>
</dbReference>
<dbReference type="KEGG" id="char:105909325"/>
<dbReference type="PROSITE" id="PS50923">
    <property type="entry name" value="SUSHI"/>
    <property type="match status" value="2"/>
</dbReference>
<comment type="caution">
    <text evidence="18">Lacks conserved residue(s) required for the propagation of feature annotation.</text>
</comment>
<keyword evidence="23" id="KW-1185">Reference proteome</keyword>
<dbReference type="InterPro" id="IPR036465">
    <property type="entry name" value="vWFA_dom_sf"/>
</dbReference>
<evidence type="ECO:0000256" key="11">
    <source>
        <dbReference type="ARBA" id="ARBA00022801"/>
    </source>
</evidence>
<keyword evidence="7 18" id="KW-0768">Sushi</keyword>
<dbReference type="Gene3D" id="2.40.10.10">
    <property type="entry name" value="Trypsin-like serine proteases"/>
    <property type="match status" value="2"/>
</dbReference>
<dbReference type="RefSeq" id="XP_012693398.2">
    <property type="nucleotide sequence ID" value="XM_012837944.2"/>
</dbReference>
<evidence type="ECO:0000256" key="14">
    <source>
        <dbReference type="ARBA" id="ARBA00023157"/>
    </source>
</evidence>
<feature type="active site" description="Charge relay system" evidence="17">
    <location>
        <position position="767"/>
    </location>
</feature>
<reference evidence="24" key="1">
    <citation type="submission" date="2025-08" db="UniProtKB">
        <authorList>
            <consortium name="RefSeq"/>
        </authorList>
    </citation>
    <scope>IDENTIFICATION</scope>
</reference>
<keyword evidence="15" id="KW-0325">Glycoprotein</keyword>
<feature type="domain" description="Peptidase S1" evidence="21">
    <location>
        <begin position="541"/>
        <end position="826"/>
    </location>
</feature>
<evidence type="ECO:0000256" key="13">
    <source>
        <dbReference type="ARBA" id="ARBA00022859"/>
    </source>
</evidence>
<dbReference type="SUPFAM" id="SSF57535">
    <property type="entry name" value="Complement control module/SCR domain"/>
    <property type="match status" value="3"/>
</dbReference>
<sequence>MFSVLLCFILLHTTFTEDYYDYGPPDCSTSESITGGDVEYSDGGNDLSVLTYKCPPGSVPYPVSSRTCSDGQWSKSASGNSVVAECKNLKPDYDVDYEEEEMNCSLSETLSKGQVSYSNGGMKGSVLTYTCPDNFTPYPVSQRVCGADGEWTSMRQPGGRALSRAVCKEILCPAQMQLDNGEIWPRPQWSKVGENQTFSCHSGFTLQGSDERVCTAWGAWTGETPICDDQGDDCTNPGVPPGGRRSGNHFQIGDKVQYRCELKLDLLGSAERVCLESREWSGAPVRCQAWYGFDSPNTVAQAMGGSLSSLMDYSSPEFKKKAQSYARTIQIQKGRLNVFILMDSSGSISEENFEEARSAVASLIGKLDSYEVTLKFHIISFASTAKVIVGITQHNSDQTSQVLKKLENFKYESHEGKTGTNLHSALKNVYEHLSLLKTRPAFNETPNVILITTDGQSNTGGSHKAIQHQIRDLFNYTTLADQTEENLLDVYVFGVGPSVNKKELNDLASKKRDEEHVFILKDYKQLGKVFNKMISDKAVTMCGVAREEEEGRRDSAETRPWHVIVNWEGSACQGSLLSPSWVLTAAHCLTKPTVDGGNKTADAKDVTVTNGMNEIVKAAIVSIHPQYNVQRLRLKNVKEFYDYDIALIKMERKISASYKTRPICLPCTVPSSRALKMLNSTCAQHESALLGQSETQAHFMSKTRDGIKRMQTHIQLGTERRPKCVEMVKDTFSKDTTASVTEVVTDRFMCTGGSKGHKDAMSCKGDSGGALFLRKRMRYFQVGVLSWGTMNVCESAKFSSENPPPNARDFYISLFSLMPWLKEHLSQDLAFLPTEN</sequence>
<feature type="domain" description="Sushi" evidence="22">
    <location>
        <begin position="170"/>
        <end position="229"/>
    </location>
</feature>
<dbReference type="Gene3D" id="2.10.70.10">
    <property type="entry name" value="Complement Module, domain 1"/>
    <property type="match status" value="4"/>
</dbReference>
<dbReference type="SMART" id="SM00327">
    <property type="entry name" value="VWA"/>
    <property type="match status" value="1"/>
</dbReference>
<comment type="cofactor">
    <cofactor evidence="2">
        <name>Mg(2+)</name>
        <dbReference type="ChEBI" id="CHEBI:18420"/>
    </cofactor>
</comment>